<reference evidence="3" key="2">
    <citation type="submission" date="2022-01" db="EMBL/GenBank/DDBJ databases">
        <authorList>
            <person name="Yamashiro T."/>
            <person name="Shiraishi A."/>
            <person name="Satake H."/>
            <person name="Nakayama K."/>
        </authorList>
    </citation>
    <scope>NUCLEOTIDE SEQUENCE</scope>
</reference>
<protein>
    <submittedName>
        <fullName evidence="3">Zinc finger, CCHC-type containing protein</fullName>
    </submittedName>
</protein>
<organism evidence="3 4">
    <name type="scientific">Tanacetum coccineum</name>
    <dbReference type="NCBI Taxonomy" id="301880"/>
    <lineage>
        <taxon>Eukaryota</taxon>
        <taxon>Viridiplantae</taxon>
        <taxon>Streptophyta</taxon>
        <taxon>Embryophyta</taxon>
        <taxon>Tracheophyta</taxon>
        <taxon>Spermatophyta</taxon>
        <taxon>Magnoliopsida</taxon>
        <taxon>eudicotyledons</taxon>
        <taxon>Gunneridae</taxon>
        <taxon>Pentapetalae</taxon>
        <taxon>asterids</taxon>
        <taxon>campanulids</taxon>
        <taxon>Asterales</taxon>
        <taxon>Asteraceae</taxon>
        <taxon>Asteroideae</taxon>
        <taxon>Anthemideae</taxon>
        <taxon>Anthemidinae</taxon>
        <taxon>Tanacetum</taxon>
    </lineage>
</organism>
<evidence type="ECO:0000313" key="3">
    <source>
        <dbReference type="EMBL" id="GJT58223.1"/>
    </source>
</evidence>
<feature type="domain" description="Retrotransposon gag" evidence="2">
    <location>
        <begin position="87"/>
        <end position="156"/>
    </location>
</feature>
<dbReference type="PANTHER" id="PTHR33223">
    <property type="entry name" value="CCHC-TYPE DOMAIN-CONTAINING PROTEIN"/>
    <property type="match status" value="1"/>
</dbReference>
<gene>
    <name evidence="3" type="ORF">Tco_0993277</name>
</gene>
<keyword evidence="4" id="KW-1185">Reference proteome</keyword>
<name>A0ABQ5F560_9ASTR</name>
<evidence type="ECO:0000256" key="1">
    <source>
        <dbReference type="SAM" id="MobiDB-lite"/>
    </source>
</evidence>
<reference evidence="3" key="1">
    <citation type="journal article" date="2022" name="Int. J. Mol. Sci.">
        <title>Draft Genome of Tanacetum Coccineum: Genomic Comparison of Closely Related Tanacetum-Family Plants.</title>
        <authorList>
            <person name="Yamashiro T."/>
            <person name="Shiraishi A."/>
            <person name="Nakayama K."/>
            <person name="Satake H."/>
        </authorList>
    </citation>
    <scope>NUCLEOTIDE SEQUENCE</scope>
</reference>
<dbReference type="EMBL" id="BQNB010016999">
    <property type="protein sequence ID" value="GJT58223.1"/>
    <property type="molecule type" value="Genomic_DNA"/>
</dbReference>
<comment type="caution">
    <text evidence="3">The sequence shown here is derived from an EMBL/GenBank/DDBJ whole genome shotgun (WGS) entry which is preliminary data.</text>
</comment>
<sequence length="556" mass="63716">MFRNPFLSTTIGDANPIRTLGDYSKPSHGGYRNTIELPVRNNVVPLRSDTIWLVQNGCSFHRLRSENPNQYLKDFLKLVGLFDLDVGSITTWEDLTTRFLAQFFPPRRTAQLCNDILMFQQHQGESLSEAWTRFKDLHQKVPRHGIDRWLQIKFFYDHVSFHLKCEIDRVAGGKLRDKNADESWEIIKNLALYDHEGWNDSKEFVKPVKAISTPQSTSKTPDRRLLEFEDHINFLLKGSRPTSRPSSTHIPQAYAKAVYSNTRLQNQNGPPKQNPFTFHERTGTHNQQFNNNPQNFNNQSNLEGLVSNFMASQDRLSKFKANFKRQQSKMTNKINIVLKAITDQIARALPSDTKTSNSQPKSTGSINAIMILLKQQSDSYNDKPEENEEEEKGSSKDIDTNPSTPPDRLVSFITEKVLKLDSFFESLGLVSQLSDTEFVCTKGDDGDIMFIEIVKKNDDSRKEKPEVGGLEDISSIIDPRLSQVVLGKPFVEVSNLTHDPPEDLEKEHTKSVYLRNEEDRRRGVGYVMSKILGFYKEYLELGPEYMIEIDDEGEVT</sequence>
<accession>A0ABQ5F560</accession>
<dbReference type="Proteomes" id="UP001151760">
    <property type="component" value="Unassembled WGS sequence"/>
</dbReference>
<dbReference type="PANTHER" id="PTHR33223:SF11">
    <property type="entry name" value="ELEMENT PROTEIN, PUTATIVE-RELATED"/>
    <property type="match status" value="1"/>
</dbReference>
<dbReference type="InterPro" id="IPR005162">
    <property type="entry name" value="Retrotrans_gag_dom"/>
</dbReference>
<dbReference type="Pfam" id="PF03732">
    <property type="entry name" value="Retrotrans_gag"/>
    <property type="match status" value="1"/>
</dbReference>
<evidence type="ECO:0000313" key="4">
    <source>
        <dbReference type="Proteomes" id="UP001151760"/>
    </source>
</evidence>
<evidence type="ECO:0000259" key="2">
    <source>
        <dbReference type="Pfam" id="PF03732"/>
    </source>
</evidence>
<proteinExistence type="predicted"/>
<feature type="region of interest" description="Disordered" evidence="1">
    <location>
        <begin position="377"/>
        <end position="407"/>
    </location>
</feature>